<dbReference type="InterPro" id="IPR014214">
    <property type="entry name" value="Dipicolinic_acid_synth_B"/>
</dbReference>
<dbReference type="NCBIfam" id="TIGR02852">
    <property type="entry name" value="spore_dpaB"/>
    <property type="match status" value="1"/>
</dbReference>
<dbReference type="Proteomes" id="UP000001551">
    <property type="component" value="Chromosome"/>
</dbReference>
<keyword evidence="3" id="KW-1185">Reference proteome</keyword>
<reference evidence="2 3" key="1">
    <citation type="submission" date="2010-12" db="EMBL/GenBank/DDBJ databases">
        <title>Complete sequence of Ethanoligenens harbinense YUAN-3.</title>
        <authorList>
            <person name="Lucas S."/>
            <person name="Copeland A."/>
            <person name="Lapidus A."/>
            <person name="Cheng J.-F."/>
            <person name="Bruce D."/>
            <person name="Goodwin L."/>
            <person name="Pitluck S."/>
            <person name="Chertkov O."/>
            <person name="Misra M."/>
            <person name="Detter J.C."/>
            <person name="Han C."/>
            <person name="Tapia R."/>
            <person name="Land M."/>
            <person name="Hauser L."/>
            <person name="Jeffries C."/>
            <person name="Kyrpides N."/>
            <person name="Ivanova N."/>
            <person name="Mikhailova N."/>
            <person name="Wang A."/>
            <person name="Mouttaki H."/>
            <person name="He Z."/>
            <person name="Zhou J."/>
            <person name="Hemme C.L."/>
            <person name="Woyke T."/>
        </authorList>
    </citation>
    <scope>NUCLEOTIDE SEQUENCE [LARGE SCALE GENOMIC DNA]</scope>
    <source>
        <strain evidence="3">DSM 18485 / JCM 12961 / CGMCC 1.5033 / YUAN-3</strain>
    </source>
</reference>
<feature type="domain" description="Flavoprotein" evidence="1">
    <location>
        <begin position="1"/>
        <end position="160"/>
    </location>
</feature>
<dbReference type="NCBIfam" id="NF006161">
    <property type="entry name" value="PRK08305.1"/>
    <property type="match status" value="1"/>
</dbReference>
<evidence type="ECO:0000313" key="3">
    <source>
        <dbReference type="Proteomes" id="UP000001551"/>
    </source>
</evidence>
<dbReference type="GO" id="GO:0003824">
    <property type="term" value="F:catalytic activity"/>
    <property type="evidence" value="ECO:0007669"/>
    <property type="project" value="InterPro"/>
</dbReference>
<protein>
    <submittedName>
        <fullName evidence="2">Dipicolinic acid synthetase, B subunit</fullName>
    </submittedName>
</protein>
<dbReference type="SUPFAM" id="SSF52507">
    <property type="entry name" value="Homo-oligomeric flavin-containing Cys decarboxylases, HFCD"/>
    <property type="match status" value="1"/>
</dbReference>
<gene>
    <name evidence="2" type="ordered locus">Ethha_2177</name>
</gene>
<evidence type="ECO:0000259" key="1">
    <source>
        <dbReference type="Pfam" id="PF02441"/>
    </source>
</evidence>
<dbReference type="EMBL" id="CP002400">
    <property type="protein sequence ID" value="ADU27694.1"/>
    <property type="molecule type" value="Genomic_DNA"/>
</dbReference>
<accession>E6U414</accession>
<sequence length="192" mass="20696">MTVGFALTGSFCTFSQVIPQMGKLVEAGHTVVPILSPISYVSDTRFGEAGTFRRQIEEITGRAILHTMQEVEPVGPKKMFDLLVVAPATSNTIGKLANGVNDTPVTMACKSHLRNGRPVVLAISTNDALGLSARNIGTLLALRDFYFVPFGQDNVEKKPRSMVAHFDLIPPTVEAAAKGEQLQPLLLPPVLQ</sequence>
<dbReference type="Pfam" id="PF02441">
    <property type="entry name" value="Flavoprotein"/>
    <property type="match status" value="1"/>
</dbReference>
<dbReference type="eggNOG" id="COG0452">
    <property type="taxonomic scope" value="Bacteria"/>
</dbReference>
<dbReference type="KEGG" id="eha:Ethha_2177"/>
<dbReference type="PIRSF" id="PIRSF001390">
    <property type="entry name" value="Dipicolinate_synth_subunit_B"/>
    <property type="match status" value="1"/>
</dbReference>
<dbReference type="HOGENOM" id="CLU_118958_0_0_9"/>
<name>E6U414_ETHHY</name>
<organism evidence="2 3">
    <name type="scientific">Ethanoligenens harbinense (strain DSM 18485 / JCM 12961 / CGMCC 1.5033 / YUAN-3)</name>
    <dbReference type="NCBI Taxonomy" id="663278"/>
    <lineage>
        <taxon>Bacteria</taxon>
        <taxon>Bacillati</taxon>
        <taxon>Bacillota</taxon>
        <taxon>Clostridia</taxon>
        <taxon>Eubacteriales</taxon>
        <taxon>Oscillospiraceae</taxon>
        <taxon>Ethanoligenens</taxon>
    </lineage>
</organism>
<proteinExistence type="predicted"/>
<dbReference type="InterPro" id="IPR036551">
    <property type="entry name" value="Flavin_trans-like"/>
</dbReference>
<evidence type="ECO:0000313" key="2">
    <source>
        <dbReference type="EMBL" id="ADU27694.1"/>
    </source>
</evidence>
<dbReference type="STRING" id="663278.Ethha_2177"/>
<dbReference type="AlphaFoldDB" id="E6U414"/>
<dbReference type="InterPro" id="IPR003382">
    <property type="entry name" value="Flavoprotein"/>
</dbReference>
<dbReference type="RefSeq" id="WP_013486042.1">
    <property type="nucleotide sequence ID" value="NC_014828.1"/>
</dbReference>
<dbReference type="Gene3D" id="3.40.50.1950">
    <property type="entry name" value="Flavin prenyltransferase-like"/>
    <property type="match status" value="1"/>
</dbReference>